<reference evidence="2" key="1">
    <citation type="submission" date="2006-10" db="EMBL/GenBank/DDBJ databases">
        <authorList>
            <person name="Amadeo P."/>
            <person name="Zhao Q."/>
            <person name="Wortman J."/>
            <person name="Fraser-Liggett C."/>
            <person name="Carlton J."/>
        </authorList>
    </citation>
    <scope>NUCLEOTIDE SEQUENCE</scope>
    <source>
        <strain evidence="2">G3</strain>
    </source>
</reference>
<gene>
    <name evidence="2" type="ORF">TVAG_163600</name>
</gene>
<dbReference type="VEuPathDB" id="TrichDB:TVAGG3_0953620"/>
<protein>
    <submittedName>
        <fullName evidence="2">Uncharacterized protein</fullName>
    </submittedName>
</protein>
<keyword evidence="3" id="KW-1185">Reference proteome</keyword>
<evidence type="ECO:0000313" key="3">
    <source>
        <dbReference type="Proteomes" id="UP000001542"/>
    </source>
</evidence>
<organism evidence="2 3">
    <name type="scientific">Trichomonas vaginalis (strain ATCC PRA-98 / G3)</name>
    <dbReference type="NCBI Taxonomy" id="412133"/>
    <lineage>
        <taxon>Eukaryota</taxon>
        <taxon>Metamonada</taxon>
        <taxon>Parabasalia</taxon>
        <taxon>Trichomonadida</taxon>
        <taxon>Trichomonadidae</taxon>
        <taxon>Trichomonas</taxon>
    </lineage>
</organism>
<name>A2DG37_TRIV3</name>
<dbReference type="RefSeq" id="XP_001581650.1">
    <property type="nucleotide sequence ID" value="XM_001581600.1"/>
</dbReference>
<dbReference type="VEuPathDB" id="TrichDB:TVAG_163600"/>
<sequence>MNVDANQWVTFEKEVDKDINKINKMIFSMFNGSRGKTPRTPRNSSEHRAPRNRALSPNYQRSFPQKTIQMRIAELRQADPDVPYTNYTKFPLRPNASARIWRPRSIPGLDIPARTNPAVITSENFQRNGSSPTMYATTHN</sequence>
<evidence type="ECO:0000256" key="1">
    <source>
        <dbReference type="SAM" id="MobiDB-lite"/>
    </source>
</evidence>
<feature type="region of interest" description="Disordered" evidence="1">
    <location>
        <begin position="30"/>
        <end position="62"/>
    </location>
</feature>
<dbReference type="AlphaFoldDB" id="A2DG37"/>
<dbReference type="EMBL" id="DS113196">
    <property type="protein sequence ID" value="EAY20664.1"/>
    <property type="molecule type" value="Genomic_DNA"/>
</dbReference>
<evidence type="ECO:0000313" key="2">
    <source>
        <dbReference type="EMBL" id="EAY20664.1"/>
    </source>
</evidence>
<proteinExistence type="predicted"/>
<accession>A2DG37</accession>
<dbReference type="Proteomes" id="UP000001542">
    <property type="component" value="Unassembled WGS sequence"/>
</dbReference>
<reference evidence="2" key="2">
    <citation type="journal article" date="2007" name="Science">
        <title>Draft genome sequence of the sexually transmitted pathogen Trichomonas vaginalis.</title>
        <authorList>
            <person name="Carlton J.M."/>
            <person name="Hirt R.P."/>
            <person name="Silva J.C."/>
            <person name="Delcher A.L."/>
            <person name="Schatz M."/>
            <person name="Zhao Q."/>
            <person name="Wortman J.R."/>
            <person name="Bidwell S.L."/>
            <person name="Alsmark U.C.M."/>
            <person name="Besteiro S."/>
            <person name="Sicheritz-Ponten T."/>
            <person name="Noel C.J."/>
            <person name="Dacks J.B."/>
            <person name="Foster P.G."/>
            <person name="Simillion C."/>
            <person name="Van de Peer Y."/>
            <person name="Miranda-Saavedra D."/>
            <person name="Barton G.J."/>
            <person name="Westrop G.D."/>
            <person name="Mueller S."/>
            <person name="Dessi D."/>
            <person name="Fiori P.L."/>
            <person name="Ren Q."/>
            <person name="Paulsen I."/>
            <person name="Zhang H."/>
            <person name="Bastida-Corcuera F.D."/>
            <person name="Simoes-Barbosa A."/>
            <person name="Brown M.T."/>
            <person name="Hayes R.D."/>
            <person name="Mukherjee M."/>
            <person name="Okumura C.Y."/>
            <person name="Schneider R."/>
            <person name="Smith A.J."/>
            <person name="Vanacova S."/>
            <person name="Villalvazo M."/>
            <person name="Haas B.J."/>
            <person name="Pertea M."/>
            <person name="Feldblyum T.V."/>
            <person name="Utterback T.R."/>
            <person name="Shu C.L."/>
            <person name="Osoegawa K."/>
            <person name="de Jong P.J."/>
            <person name="Hrdy I."/>
            <person name="Horvathova L."/>
            <person name="Zubacova Z."/>
            <person name="Dolezal P."/>
            <person name="Malik S.B."/>
            <person name="Logsdon J.M. Jr."/>
            <person name="Henze K."/>
            <person name="Gupta A."/>
            <person name="Wang C.C."/>
            <person name="Dunne R.L."/>
            <person name="Upcroft J.A."/>
            <person name="Upcroft P."/>
            <person name="White O."/>
            <person name="Salzberg S.L."/>
            <person name="Tang P."/>
            <person name="Chiu C.-H."/>
            <person name="Lee Y.-S."/>
            <person name="Embley T.M."/>
            <person name="Coombs G.H."/>
            <person name="Mottram J.C."/>
            <person name="Tachezy J."/>
            <person name="Fraser-Liggett C.M."/>
            <person name="Johnson P.J."/>
        </authorList>
    </citation>
    <scope>NUCLEOTIDE SEQUENCE [LARGE SCALE GENOMIC DNA]</scope>
    <source>
        <strain evidence="2">G3</strain>
    </source>
</reference>
<dbReference type="InParanoid" id="A2DG37"/>
<dbReference type="KEGG" id="tva:5466207"/>